<dbReference type="InterPro" id="IPR036412">
    <property type="entry name" value="HAD-like_sf"/>
</dbReference>
<accession>A0A1G7RB52</accession>
<dbReference type="Gene3D" id="3.40.50.1000">
    <property type="entry name" value="HAD superfamily/HAD-like"/>
    <property type="match status" value="2"/>
</dbReference>
<evidence type="ECO:0000313" key="1">
    <source>
        <dbReference type="EMBL" id="SDG07904.1"/>
    </source>
</evidence>
<dbReference type="Proteomes" id="UP000182284">
    <property type="component" value="Unassembled WGS sequence"/>
</dbReference>
<protein>
    <submittedName>
        <fullName evidence="1">Haloacid Dehalogenase Superfamily Class (Subfamily) IIA</fullName>
    </submittedName>
</protein>
<sequence>MRLDLYDGFLCDLDGCLISGTTVLPGAQALLEYAGDRLIILSNNSTDTPATLSARLKRLGLSAPPERIVLAGAAALDHLAQIGDVRLRLYANAALRAYAQGLGLSLDSPEPTHILLTRDETFGYKDLRDALELLAKGAQLFVANPDESHPGPDGTPVPETGSLLAAILSVLPDLRYTMIGKPEAGLYHAALARLSGDVRKVLAIGDNPKTDAAGAARLGIECALVGARHGTWANLEHLLEAGQTTKTLARHRARNCT</sequence>
<dbReference type="AlphaFoldDB" id="A0A1G7RB52"/>
<organism evidence="1 2">
    <name type="scientific">Celeribacter baekdonensis</name>
    <dbReference type="NCBI Taxonomy" id="875171"/>
    <lineage>
        <taxon>Bacteria</taxon>
        <taxon>Pseudomonadati</taxon>
        <taxon>Pseudomonadota</taxon>
        <taxon>Alphaproteobacteria</taxon>
        <taxon>Rhodobacterales</taxon>
        <taxon>Roseobacteraceae</taxon>
        <taxon>Celeribacter</taxon>
    </lineage>
</organism>
<dbReference type="EMBL" id="FNBL01000011">
    <property type="protein sequence ID" value="SDG07904.1"/>
    <property type="molecule type" value="Genomic_DNA"/>
</dbReference>
<dbReference type="GO" id="GO:0016791">
    <property type="term" value="F:phosphatase activity"/>
    <property type="evidence" value="ECO:0007669"/>
    <property type="project" value="TreeGrafter"/>
</dbReference>
<gene>
    <name evidence="1" type="ORF">SAMN04488117_111103</name>
</gene>
<dbReference type="InterPro" id="IPR023214">
    <property type="entry name" value="HAD_sf"/>
</dbReference>
<dbReference type="GO" id="GO:0005737">
    <property type="term" value="C:cytoplasm"/>
    <property type="evidence" value="ECO:0007669"/>
    <property type="project" value="TreeGrafter"/>
</dbReference>
<dbReference type="RefSeq" id="WP_074646383.1">
    <property type="nucleotide sequence ID" value="NZ_FNBL01000011.1"/>
</dbReference>
<dbReference type="Pfam" id="PF13242">
    <property type="entry name" value="Hydrolase_like"/>
    <property type="match status" value="1"/>
</dbReference>
<proteinExistence type="predicted"/>
<dbReference type="PANTHER" id="PTHR19288">
    <property type="entry name" value="4-NITROPHENYLPHOSPHATASE-RELATED"/>
    <property type="match status" value="1"/>
</dbReference>
<name>A0A1G7RB52_9RHOB</name>
<evidence type="ECO:0000313" key="2">
    <source>
        <dbReference type="Proteomes" id="UP000182284"/>
    </source>
</evidence>
<reference evidence="1 2" key="1">
    <citation type="submission" date="2016-10" db="EMBL/GenBank/DDBJ databases">
        <authorList>
            <person name="de Groot N.N."/>
        </authorList>
    </citation>
    <scope>NUCLEOTIDE SEQUENCE [LARGE SCALE GENOMIC DNA]</scope>
    <source>
        <strain evidence="1 2">DSM 27375</strain>
    </source>
</reference>
<dbReference type="InterPro" id="IPR006357">
    <property type="entry name" value="HAD-SF_hydro_IIA"/>
</dbReference>
<dbReference type="Pfam" id="PF13344">
    <property type="entry name" value="Hydrolase_6"/>
    <property type="match status" value="1"/>
</dbReference>
<dbReference type="OrthoDB" id="148966at2"/>
<dbReference type="SUPFAM" id="SSF56784">
    <property type="entry name" value="HAD-like"/>
    <property type="match status" value="1"/>
</dbReference>
<dbReference type="PANTHER" id="PTHR19288:SF46">
    <property type="entry name" value="HALOACID DEHALOGENASE-LIKE HYDROLASE DOMAIN-CONTAINING PROTEIN 2"/>
    <property type="match status" value="1"/>
</dbReference>